<dbReference type="EMBL" id="BKCJ011212879">
    <property type="protein sequence ID" value="GFD04598.1"/>
    <property type="molecule type" value="Genomic_DNA"/>
</dbReference>
<feature type="region of interest" description="Disordered" evidence="1">
    <location>
        <begin position="1"/>
        <end position="162"/>
    </location>
</feature>
<protein>
    <submittedName>
        <fullName evidence="2">Uncharacterized protein</fullName>
    </submittedName>
</protein>
<gene>
    <name evidence="2" type="ORF">Tci_876567</name>
</gene>
<evidence type="ECO:0000256" key="1">
    <source>
        <dbReference type="SAM" id="MobiDB-lite"/>
    </source>
</evidence>
<feature type="compositionally biased region" description="Polar residues" evidence="1">
    <location>
        <begin position="150"/>
        <end position="162"/>
    </location>
</feature>
<evidence type="ECO:0000313" key="2">
    <source>
        <dbReference type="EMBL" id="GFD04598.1"/>
    </source>
</evidence>
<comment type="caution">
    <text evidence="2">The sequence shown here is derived from an EMBL/GenBank/DDBJ whole genome shotgun (WGS) entry which is preliminary data.</text>
</comment>
<name>A0A699T5D5_TANCI</name>
<feature type="compositionally biased region" description="Basic and acidic residues" evidence="1">
    <location>
        <begin position="1"/>
        <end position="34"/>
    </location>
</feature>
<proteinExistence type="predicted"/>
<dbReference type="AlphaFoldDB" id="A0A699T5D5"/>
<sequence>AHARPDRVGHAHRDAAHHQRQHPERHGVTDDHQQQRQRRAQAFNGFHGNGGDDFSADGDGEQVVGRHHEHSSSMTADSRACARQSGGSGRAFPQRRSATGQRRSGGCRAQAVGAARRPRSAFSSRTNARSARTAGAGQRGDGHGVCGQSPAGQRTADQPSTT</sequence>
<organism evidence="2">
    <name type="scientific">Tanacetum cinerariifolium</name>
    <name type="common">Dalmatian daisy</name>
    <name type="synonym">Chrysanthemum cinerariifolium</name>
    <dbReference type="NCBI Taxonomy" id="118510"/>
    <lineage>
        <taxon>Eukaryota</taxon>
        <taxon>Viridiplantae</taxon>
        <taxon>Streptophyta</taxon>
        <taxon>Embryophyta</taxon>
        <taxon>Tracheophyta</taxon>
        <taxon>Spermatophyta</taxon>
        <taxon>Magnoliopsida</taxon>
        <taxon>eudicotyledons</taxon>
        <taxon>Gunneridae</taxon>
        <taxon>Pentapetalae</taxon>
        <taxon>asterids</taxon>
        <taxon>campanulids</taxon>
        <taxon>Asterales</taxon>
        <taxon>Asteraceae</taxon>
        <taxon>Asteroideae</taxon>
        <taxon>Anthemideae</taxon>
        <taxon>Anthemidinae</taxon>
        <taxon>Tanacetum</taxon>
    </lineage>
</organism>
<reference evidence="2" key="1">
    <citation type="journal article" date="2019" name="Sci. Rep.">
        <title>Draft genome of Tanacetum cinerariifolium, the natural source of mosquito coil.</title>
        <authorList>
            <person name="Yamashiro T."/>
            <person name="Shiraishi A."/>
            <person name="Satake H."/>
            <person name="Nakayama K."/>
        </authorList>
    </citation>
    <scope>NUCLEOTIDE SEQUENCE</scope>
</reference>
<accession>A0A699T5D5</accession>
<feature type="non-terminal residue" evidence="2">
    <location>
        <position position="162"/>
    </location>
</feature>
<feature type="non-terminal residue" evidence="2">
    <location>
        <position position="1"/>
    </location>
</feature>